<dbReference type="eggNOG" id="COG0458">
    <property type="taxonomic scope" value="Bacteria"/>
</dbReference>
<dbReference type="SUPFAM" id="SSF52440">
    <property type="entry name" value="PreATP-grasp domain"/>
    <property type="match status" value="1"/>
</dbReference>
<dbReference type="InterPro" id="IPR005480">
    <property type="entry name" value="CPSase_lsu_oligo"/>
</dbReference>
<dbReference type="GO" id="GO:0004088">
    <property type="term" value="F:carbamoyl-phosphate synthase (glutamine-hydrolyzing) activity"/>
    <property type="evidence" value="ECO:0007669"/>
    <property type="project" value="TreeGrafter"/>
</dbReference>
<evidence type="ECO:0000256" key="3">
    <source>
        <dbReference type="ARBA" id="ARBA00022840"/>
    </source>
</evidence>
<evidence type="ECO:0000256" key="4">
    <source>
        <dbReference type="ARBA" id="ARBA00023211"/>
    </source>
</evidence>
<evidence type="ECO:0000256" key="1">
    <source>
        <dbReference type="ARBA" id="ARBA00022598"/>
    </source>
</evidence>
<reference evidence="6 7" key="1">
    <citation type="journal article" date="2008" name="J. Bacteriol.">
        <title>Genome sequence of Lactobacillus helveticus: an organism distinguished by selective gene loss and IS element expansion.</title>
        <authorList>
            <person name="Callanan M."/>
            <person name="Kaleta P."/>
            <person name="O'Callaghan J."/>
            <person name="O'Sullivan O."/>
            <person name="Jordan K."/>
            <person name="McAuliffe O."/>
            <person name="Sangrador-Vegas A."/>
            <person name="Slattery L."/>
            <person name="Fitzgerald G.F."/>
            <person name="Beresford T."/>
            <person name="Ross R.P."/>
        </authorList>
    </citation>
    <scope>NUCLEOTIDE SEQUENCE [LARGE SCALE GENOMIC DNA]</scope>
    <source>
        <strain evidence="6 7">DPC 4571</strain>
    </source>
</reference>
<protein>
    <submittedName>
        <fullName evidence="6">Carbamoylphosphate synthase large subunit</fullName>
    </submittedName>
</protein>
<evidence type="ECO:0000313" key="7">
    <source>
        <dbReference type="Proteomes" id="UP000000790"/>
    </source>
</evidence>
<keyword evidence="2" id="KW-0547">Nucleotide-binding</keyword>
<dbReference type="EMBL" id="CP000517">
    <property type="protein sequence ID" value="ABX27795.1"/>
    <property type="molecule type" value="Genomic_DNA"/>
</dbReference>
<feature type="domain" description="Carbamoyl-phosphate synthetase large subunit oligomerisation" evidence="5">
    <location>
        <begin position="2"/>
        <end position="59"/>
    </location>
</feature>
<dbReference type="GO" id="GO:0005737">
    <property type="term" value="C:cytoplasm"/>
    <property type="evidence" value="ECO:0007669"/>
    <property type="project" value="TreeGrafter"/>
</dbReference>
<dbReference type="Gene3D" id="1.10.1030.10">
    <property type="entry name" value="Carbamoyl-phosphate synthetase, large subunit oligomerisation domain"/>
    <property type="match status" value="1"/>
</dbReference>
<dbReference type="InterPro" id="IPR036897">
    <property type="entry name" value="CarbamoylP_synth_lsu_oligo_sf"/>
</dbReference>
<dbReference type="KEGG" id="lhe:lhv_2902"/>
<dbReference type="InterPro" id="IPR016185">
    <property type="entry name" value="PreATP-grasp_dom_sf"/>
</dbReference>
<dbReference type="GO" id="GO:0006541">
    <property type="term" value="P:glutamine metabolic process"/>
    <property type="evidence" value="ECO:0007669"/>
    <property type="project" value="TreeGrafter"/>
</dbReference>
<evidence type="ECO:0000259" key="5">
    <source>
        <dbReference type="SMART" id="SM01096"/>
    </source>
</evidence>
<name>A8YXU6_LACH4</name>
<dbReference type="Gene3D" id="3.40.50.20">
    <property type="match status" value="1"/>
</dbReference>
<evidence type="ECO:0000256" key="2">
    <source>
        <dbReference type="ARBA" id="ARBA00022741"/>
    </source>
</evidence>
<dbReference type="GO" id="GO:0005524">
    <property type="term" value="F:ATP binding"/>
    <property type="evidence" value="ECO:0007669"/>
    <property type="project" value="UniProtKB-KW"/>
</dbReference>
<dbReference type="SMART" id="SM01096">
    <property type="entry name" value="CPSase_L_D3"/>
    <property type="match status" value="1"/>
</dbReference>
<dbReference type="PANTHER" id="PTHR11405:SF53">
    <property type="entry name" value="CARBAMOYL-PHOSPHATE SYNTHASE [AMMONIA], MITOCHONDRIAL"/>
    <property type="match status" value="1"/>
</dbReference>
<gene>
    <name evidence="6" type="ordered locus">lhv_2902</name>
</gene>
<accession>A8YXU6</accession>
<keyword evidence="3" id="KW-0067">ATP-binding</keyword>
<dbReference type="AlphaFoldDB" id="A8YXU6"/>
<dbReference type="HOGENOM" id="CLU_150589_0_0_9"/>
<evidence type="ECO:0000313" key="6">
    <source>
        <dbReference type="EMBL" id="ABX27795.1"/>
    </source>
</evidence>
<dbReference type="RefSeq" id="WP_012212340.1">
    <property type="nucleotide sequence ID" value="NC_010080.1"/>
</dbReference>
<proteinExistence type="predicted"/>
<dbReference type="Pfam" id="PF25596">
    <property type="entry name" value="CPSase_L_D1"/>
    <property type="match status" value="1"/>
</dbReference>
<dbReference type="PANTHER" id="PTHR11405">
    <property type="entry name" value="CARBAMOYLTRANSFERASE FAMILY MEMBER"/>
    <property type="match status" value="1"/>
</dbReference>
<dbReference type="InterPro" id="IPR058047">
    <property type="entry name" value="CPSase_preATP-grasp"/>
</dbReference>
<dbReference type="Proteomes" id="UP000000790">
    <property type="component" value="Chromosome"/>
</dbReference>
<dbReference type="SUPFAM" id="SSF48108">
    <property type="entry name" value="Carbamoyl phosphate synthetase, large subunit connection domain"/>
    <property type="match status" value="1"/>
</dbReference>
<keyword evidence="1" id="KW-0436">Ligase</keyword>
<sequence>MSRARSWGLSDDQIAQSWAISPQKVADLREENQLHRVYKEVDPSAGEFDEYPHRFYATFETENESDATAGPPALIVGDGPRKLGNSTANDYVLAMIARELKHHQYQVVSHSNNPNSLLMTQWLSDKVYLEPGDRRGGRFGRPA</sequence>
<organism evidence="6 7">
    <name type="scientific">Lactobacillus helveticus (strain DPC 4571)</name>
    <dbReference type="NCBI Taxonomy" id="405566"/>
    <lineage>
        <taxon>Bacteria</taxon>
        <taxon>Bacillati</taxon>
        <taxon>Bacillota</taxon>
        <taxon>Bacilli</taxon>
        <taxon>Lactobacillales</taxon>
        <taxon>Lactobacillaceae</taxon>
        <taxon>Lactobacillus</taxon>
    </lineage>
</organism>
<keyword evidence="4" id="KW-0464">Manganese</keyword>